<feature type="region of interest" description="Disordered" evidence="1">
    <location>
        <begin position="139"/>
        <end position="222"/>
    </location>
</feature>
<protein>
    <recommendedName>
        <fullName evidence="4">DUF3306 domain-containing protein</fullName>
    </recommendedName>
</protein>
<accession>A0A1M5VZ21</accession>
<gene>
    <name evidence="2" type="ORF">SAMN05443248_6258</name>
</gene>
<sequence length="222" mass="23466">MTEPDNFISRWARLKRESGAQRREPPSVEVPADCAEASVAQPQGDATAEEPFDPASLPSIEAITADTDIRAFLQSRVPAGLTRAALQRAWAADPAIRDFIGIAENQWDFNDPNAIPGFGPLQADNGSALLARAIGTSNEGPRTILEISPAVGQTPSAATDDEPAPADRSVRETPDELPSADAGISSSSKVDNNADVVTESVRTIEGSEPSPNRRHHGGALPR</sequence>
<reference evidence="2 3" key="1">
    <citation type="submission" date="2016-11" db="EMBL/GenBank/DDBJ databases">
        <authorList>
            <person name="Jaros S."/>
            <person name="Januszkiewicz K."/>
            <person name="Wedrychowicz H."/>
        </authorList>
    </citation>
    <scope>NUCLEOTIDE SEQUENCE [LARGE SCALE GENOMIC DNA]</scope>
    <source>
        <strain evidence="2 3">GAS138</strain>
    </source>
</reference>
<feature type="compositionally biased region" description="Basic residues" evidence="1">
    <location>
        <begin position="212"/>
        <end position="222"/>
    </location>
</feature>
<organism evidence="2 3">
    <name type="scientific">Bradyrhizobium erythrophlei</name>
    <dbReference type="NCBI Taxonomy" id="1437360"/>
    <lineage>
        <taxon>Bacteria</taxon>
        <taxon>Pseudomonadati</taxon>
        <taxon>Pseudomonadota</taxon>
        <taxon>Alphaproteobacteria</taxon>
        <taxon>Hyphomicrobiales</taxon>
        <taxon>Nitrobacteraceae</taxon>
        <taxon>Bradyrhizobium</taxon>
    </lineage>
</organism>
<dbReference type="RefSeq" id="WP_079604686.1">
    <property type="nucleotide sequence ID" value="NZ_LT670817.1"/>
</dbReference>
<feature type="compositionally biased region" description="Basic and acidic residues" evidence="1">
    <location>
        <begin position="16"/>
        <end position="26"/>
    </location>
</feature>
<dbReference type="OrthoDB" id="8100830at2"/>
<proteinExistence type="predicted"/>
<name>A0A1M5VZ21_9BRAD</name>
<evidence type="ECO:0000256" key="1">
    <source>
        <dbReference type="SAM" id="MobiDB-lite"/>
    </source>
</evidence>
<dbReference type="EMBL" id="LT670817">
    <property type="protein sequence ID" value="SHH80505.1"/>
    <property type="molecule type" value="Genomic_DNA"/>
</dbReference>
<evidence type="ECO:0000313" key="3">
    <source>
        <dbReference type="Proteomes" id="UP000189796"/>
    </source>
</evidence>
<dbReference type="Proteomes" id="UP000189796">
    <property type="component" value="Chromosome I"/>
</dbReference>
<evidence type="ECO:0008006" key="4">
    <source>
        <dbReference type="Google" id="ProtNLM"/>
    </source>
</evidence>
<feature type="region of interest" description="Disordered" evidence="1">
    <location>
        <begin position="16"/>
        <end position="54"/>
    </location>
</feature>
<evidence type="ECO:0000313" key="2">
    <source>
        <dbReference type="EMBL" id="SHH80505.1"/>
    </source>
</evidence>
<dbReference type="AlphaFoldDB" id="A0A1M5VZ21"/>
<dbReference type="InterPro" id="IPR021735">
    <property type="entry name" value="DUF3306"/>
</dbReference>
<dbReference type="Pfam" id="PF11748">
    <property type="entry name" value="DUF3306"/>
    <property type="match status" value="1"/>
</dbReference>